<reference evidence="1" key="1">
    <citation type="submission" date="2023-08" db="EMBL/GenBank/DDBJ databases">
        <authorList>
            <person name="Nazir A."/>
        </authorList>
    </citation>
    <scope>NUCLEOTIDE SEQUENCE</scope>
</reference>
<accession>A0AA96KTI1</accession>
<protein>
    <submittedName>
        <fullName evidence="1">Uncharacterized protein</fullName>
    </submittedName>
</protein>
<sequence length="65" mass="7674">MNNEYWGHQYSDNAFPWQEGNYLLTESEYLGCGIYITEENYLMHTPFVDENYIVNKVDEVLGGMK</sequence>
<dbReference type="EMBL" id="OR481006">
    <property type="protein sequence ID" value="WNO47520.1"/>
    <property type="molecule type" value="Genomic_DNA"/>
</dbReference>
<organism evidence="1">
    <name type="scientific">Staphylococcus phage vB_VibM_10AMN12</name>
    <dbReference type="NCBI Taxonomy" id="3076785"/>
    <lineage>
        <taxon>Viruses</taxon>
        <taxon>Duplodnaviria</taxon>
        <taxon>Heunggongvirae</taxon>
        <taxon>Uroviricota</taxon>
        <taxon>Caudoviricetes</taxon>
    </lineage>
</organism>
<evidence type="ECO:0000313" key="1">
    <source>
        <dbReference type="EMBL" id="WNO47520.1"/>
    </source>
</evidence>
<proteinExistence type="predicted"/>
<name>A0AA96KTI1_9CAUD</name>